<dbReference type="Gene3D" id="3.20.20.70">
    <property type="entry name" value="Aldolase class I"/>
    <property type="match status" value="1"/>
</dbReference>
<dbReference type="SMART" id="SM01130">
    <property type="entry name" value="DHDPS"/>
    <property type="match status" value="1"/>
</dbReference>
<name>A0A381Y540_9ZZZZ</name>
<organism evidence="2">
    <name type="scientific">marine metagenome</name>
    <dbReference type="NCBI Taxonomy" id="408172"/>
    <lineage>
        <taxon>unclassified sequences</taxon>
        <taxon>metagenomes</taxon>
        <taxon>ecological metagenomes</taxon>
    </lineage>
</organism>
<dbReference type="CDD" id="cd00408">
    <property type="entry name" value="DHDPS-like"/>
    <property type="match status" value="1"/>
</dbReference>
<dbReference type="SUPFAM" id="SSF51569">
    <property type="entry name" value="Aldolase"/>
    <property type="match status" value="1"/>
</dbReference>
<dbReference type="PANTHER" id="PTHR12128">
    <property type="entry name" value="DIHYDRODIPICOLINATE SYNTHASE"/>
    <property type="match status" value="1"/>
</dbReference>
<dbReference type="Pfam" id="PF00701">
    <property type="entry name" value="DHDPS"/>
    <property type="match status" value="1"/>
</dbReference>
<gene>
    <name evidence="2" type="ORF">METZ01_LOCUS124626</name>
</gene>
<keyword evidence="1" id="KW-0456">Lyase</keyword>
<protein>
    <recommendedName>
        <fullName evidence="3">Dihydrodipicolinate synthase family protein</fullName>
    </recommendedName>
</protein>
<dbReference type="InterPro" id="IPR002220">
    <property type="entry name" value="DapA-like"/>
</dbReference>
<evidence type="ECO:0000313" key="2">
    <source>
        <dbReference type="EMBL" id="SVA71772.1"/>
    </source>
</evidence>
<sequence>VTRSNPHLDETACGVYIISATPFSDDGALDYTSLDRLIDFYLDQGVHGLTLLGVMGEAPKLSSEEQGQFMHHALRRVNGRRPVIVGVSNPGIDNLVVLSREAMDAGAAGVMVSGIPGLKTDEQVYRYFSQVIHALGPEIPVCLQDYPPTTTVYLSVGVINRLITDFPSIKMFKHEDCPGHRKLSSLRRAPETEGVRRVSILSGNGGLYMPQELHRGADGVMTGFAFPGLLVSMYEMFMADQADDAEDLYDIYLPLIRHEQQFG</sequence>
<dbReference type="GO" id="GO:0008840">
    <property type="term" value="F:4-hydroxy-tetrahydrodipicolinate synthase activity"/>
    <property type="evidence" value="ECO:0007669"/>
    <property type="project" value="TreeGrafter"/>
</dbReference>
<dbReference type="PIRSF" id="PIRSF001365">
    <property type="entry name" value="DHDPS"/>
    <property type="match status" value="1"/>
</dbReference>
<accession>A0A381Y540</accession>
<dbReference type="PANTHER" id="PTHR12128:SF66">
    <property type="entry name" value="4-HYDROXY-2-OXOGLUTARATE ALDOLASE, MITOCHONDRIAL"/>
    <property type="match status" value="1"/>
</dbReference>
<proteinExistence type="predicted"/>
<evidence type="ECO:0000256" key="1">
    <source>
        <dbReference type="ARBA" id="ARBA00023239"/>
    </source>
</evidence>
<dbReference type="EMBL" id="UINC01017345">
    <property type="protein sequence ID" value="SVA71772.1"/>
    <property type="molecule type" value="Genomic_DNA"/>
</dbReference>
<feature type="non-terminal residue" evidence="2">
    <location>
        <position position="263"/>
    </location>
</feature>
<evidence type="ECO:0008006" key="3">
    <source>
        <dbReference type="Google" id="ProtNLM"/>
    </source>
</evidence>
<dbReference type="AlphaFoldDB" id="A0A381Y540"/>
<feature type="non-terminal residue" evidence="2">
    <location>
        <position position="1"/>
    </location>
</feature>
<reference evidence="2" key="1">
    <citation type="submission" date="2018-05" db="EMBL/GenBank/DDBJ databases">
        <authorList>
            <person name="Lanie J.A."/>
            <person name="Ng W.-L."/>
            <person name="Kazmierczak K.M."/>
            <person name="Andrzejewski T.M."/>
            <person name="Davidsen T.M."/>
            <person name="Wayne K.J."/>
            <person name="Tettelin H."/>
            <person name="Glass J.I."/>
            <person name="Rusch D."/>
            <person name="Podicherti R."/>
            <person name="Tsui H.-C.T."/>
            <person name="Winkler M.E."/>
        </authorList>
    </citation>
    <scope>NUCLEOTIDE SEQUENCE</scope>
</reference>
<dbReference type="InterPro" id="IPR013785">
    <property type="entry name" value="Aldolase_TIM"/>
</dbReference>
<dbReference type="GO" id="GO:0005829">
    <property type="term" value="C:cytosol"/>
    <property type="evidence" value="ECO:0007669"/>
    <property type="project" value="TreeGrafter"/>
</dbReference>